<dbReference type="CDD" id="cd02440">
    <property type="entry name" value="AdoMet_MTases"/>
    <property type="match status" value="1"/>
</dbReference>
<organism evidence="3 4">
    <name type="scientific">Cohaesibacter gelatinilyticus</name>
    <dbReference type="NCBI Taxonomy" id="372072"/>
    <lineage>
        <taxon>Bacteria</taxon>
        <taxon>Pseudomonadati</taxon>
        <taxon>Pseudomonadota</taxon>
        <taxon>Alphaproteobacteria</taxon>
        <taxon>Hyphomicrobiales</taxon>
        <taxon>Cohaesibacteraceae</taxon>
    </lineage>
</organism>
<keyword evidence="4" id="KW-1185">Reference proteome</keyword>
<evidence type="ECO:0000259" key="2">
    <source>
        <dbReference type="Pfam" id="PF08241"/>
    </source>
</evidence>
<proteinExistence type="predicted"/>
<gene>
    <name evidence="3" type="ORF">SAMN06265368_3959</name>
</gene>
<feature type="domain" description="Methyltransferase type 11" evidence="2">
    <location>
        <begin position="69"/>
        <end position="116"/>
    </location>
</feature>
<evidence type="ECO:0000313" key="3">
    <source>
        <dbReference type="EMBL" id="SNZ20848.1"/>
    </source>
</evidence>
<dbReference type="GO" id="GO:0032259">
    <property type="term" value="P:methylation"/>
    <property type="evidence" value="ECO:0007669"/>
    <property type="project" value="UniProtKB-KW"/>
</dbReference>
<dbReference type="OrthoDB" id="163232at2"/>
<protein>
    <submittedName>
        <fullName evidence="3">Methyltransferase domain-containing protein</fullName>
    </submittedName>
</protein>
<reference evidence="3 4" key="1">
    <citation type="submission" date="2017-09" db="EMBL/GenBank/DDBJ databases">
        <authorList>
            <person name="Ehlers B."/>
            <person name="Leendertz F.H."/>
        </authorList>
    </citation>
    <scope>NUCLEOTIDE SEQUENCE [LARGE SCALE GENOMIC DNA]</scope>
    <source>
        <strain evidence="3 4">DSM 18289</strain>
    </source>
</reference>
<dbReference type="EMBL" id="OBEL01000006">
    <property type="protein sequence ID" value="SNZ20848.1"/>
    <property type="molecule type" value="Genomic_DNA"/>
</dbReference>
<evidence type="ECO:0000313" key="4">
    <source>
        <dbReference type="Proteomes" id="UP000219439"/>
    </source>
</evidence>
<dbReference type="InterPro" id="IPR013216">
    <property type="entry name" value="Methyltransf_11"/>
</dbReference>
<keyword evidence="3" id="KW-0489">Methyltransferase</keyword>
<keyword evidence="1 3" id="KW-0808">Transferase</keyword>
<dbReference type="SUPFAM" id="SSF53335">
    <property type="entry name" value="S-adenosyl-L-methionine-dependent methyltransferases"/>
    <property type="match status" value="1"/>
</dbReference>
<evidence type="ECO:0000256" key="1">
    <source>
        <dbReference type="ARBA" id="ARBA00022679"/>
    </source>
</evidence>
<sequence length="205" mass="23335">MPSKPQSLKMRIFPTSHRLLLERILRTEIPKAHGKVLVLGTGYDPYGHLIPDGCDVTRTDIEDEYDIDMVADAHDLPFDDNSYDTIIAIEVFEHLQYPHKAAEEVRRVLKPGGKAMISTPFLFRVHGDPYDFTRFTKSGLKTHFEKFSKTSIEGYGNRVHVIWDIITTSFRYAALGMCLNHVFANLWPRSNSSDSPSGFFLTATK</sequence>
<dbReference type="InterPro" id="IPR050447">
    <property type="entry name" value="Erg6_SMT_methyltransf"/>
</dbReference>
<accession>A0A285PHF5</accession>
<dbReference type="PANTHER" id="PTHR44068">
    <property type="entry name" value="ZGC:194242"/>
    <property type="match status" value="1"/>
</dbReference>
<dbReference type="AlphaFoldDB" id="A0A285PHF5"/>
<dbReference type="GO" id="GO:0008757">
    <property type="term" value="F:S-adenosylmethionine-dependent methyltransferase activity"/>
    <property type="evidence" value="ECO:0007669"/>
    <property type="project" value="InterPro"/>
</dbReference>
<name>A0A285PHF5_9HYPH</name>
<dbReference type="Proteomes" id="UP000219439">
    <property type="component" value="Unassembled WGS sequence"/>
</dbReference>
<dbReference type="Pfam" id="PF08241">
    <property type="entry name" value="Methyltransf_11"/>
    <property type="match status" value="1"/>
</dbReference>
<dbReference type="RefSeq" id="WP_097155231.1">
    <property type="nucleotide sequence ID" value="NZ_OBEL01000006.1"/>
</dbReference>
<dbReference type="Gene3D" id="3.40.50.150">
    <property type="entry name" value="Vaccinia Virus protein VP39"/>
    <property type="match status" value="1"/>
</dbReference>
<dbReference type="InterPro" id="IPR029063">
    <property type="entry name" value="SAM-dependent_MTases_sf"/>
</dbReference>
<dbReference type="PANTHER" id="PTHR44068:SF11">
    <property type="entry name" value="GERANYL DIPHOSPHATE 2-C-METHYLTRANSFERASE"/>
    <property type="match status" value="1"/>
</dbReference>